<sequence length="88" mass="9837">MAAKIQKDYRKMQVTTEMFGSLSCAFAFTGTSNKRLGFSPRHLKVCEYISCSIRANAIYIAIFSTSQPDVSRAVDPTPLKMLGHLLFQ</sequence>
<dbReference type="AlphaFoldDB" id="A0A0N7L7H4"/>
<accession>A0A0N7L7H4</accession>
<dbReference type="Proteomes" id="UP000054928">
    <property type="component" value="Unassembled WGS sequence"/>
</dbReference>
<organism evidence="1 2">
    <name type="scientific">Plasmopara halstedii</name>
    <name type="common">Downy mildew of sunflower</name>
    <dbReference type="NCBI Taxonomy" id="4781"/>
    <lineage>
        <taxon>Eukaryota</taxon>
        <taxon>Sar</taxon>
        <taxon>Stramenopiles</taxon>
        <taxon>Oomycota</taxon>
        <taxon>Peronosporomycetes</taxon>
        <taxon>Peronosporales</taxon>
        <taxon>Peronosporaceae</taxon>
        <taxon>Plasmopara</taxon>
    </lineage>
</organism>
<reference evidence="2" key="1">
    <citation type="submission" date="2014-09" db="EMBL/GenBank/DDBJ databases">
        <authorList>
            <person name="Sharma Rahul"/>
            <person name="Thines Marco"/>
        </authorList>
    </citation>
    <scope>NUCLEOTIDE SEQUENCE [LARGE SCALE GENOMIC DNA]</scope>
</reference>
<proteinExistence type="predicted"/>
<dbReference type="GeneID" id="36398795"/>
<dbReference type="EMBL" id="CCYD01002371">
    <property type="protein sequence ID" value="CEG47083.1"/>
    <property type="molecule type" value="Genomic_DNA"/>
</dbReference>
<name>A0A0N7L7H4_PLAHL</name>
<keyword evidence="2" id="KW-1185">Reference proteome</keyword>
<dbReference type="RefSeq" id="XP_024583452.1">
    <property type="nucleotide sequence ID" value="XM_024718011.1"/>
</dbReference>
<evidence type="ECO:0000313" key="2">
    <source>
        <dbReference type="Proteomes" id="UP000054928"/>
    </source>
</evidence>
<evidence type="ECO:0000313" key="1">
    <source>
        <dbReference type="EMBL" id="CEG47083.1"/>
    </source>
</evidence>
<protein>
    <submittedName>
        <fullName evidence="1">Uncharacterized protein</fullName>
    </submittedName>
</protein>